<dbReference type="SUPFAM" id="SSF50370">
    <property type="entry name" value="Ricin B-like lectins"/>
    <property type="match status" value="1"/>
</dbReference>
<dbReference type="InterPro" id="IPR050252">
    <property type="entry name" value="Beta/Gamma-Crystallin"/>
</dbReference>
<sequence length="54" mass="5756">CLLDVCVDVSSGVLMSGSRAVLSAEPGKPQQLWNITTDGIIRSDTKPDLVLEVK</sequence>
<feature type="non-terminal residue" evidence="1">
    <location>
        <position position="54"/>
    </location>
</feature>
<accession>A0ABD0RE14</accession>
<dbReference type="AlphaFoldDB" id="A0ABD0RE14"/>
<dbReference type="PROSITE" id="PS50231">
    <property type="entry name" value="RICIN_B_LECTIN"/>
    <property type="match status" value="1"/>
</dbReference>
<feature type="non-terminal residue" evidence="1">
    <location>
        <position position="1"/>
    </location>
</feature>
<reference evidence="1 2" key="1">
    <citation type="submission" date="2024-05" db="EMBL/GenBank/DDBJ databases">
        <title>Genome sequencing and assembly of Indian major carp, Cirrhinus mrigala (Hamilton, 1822).</title>
        <authorList>
            <person name="Mohindra V."/>
            <person name="Chowdhury L.M."/>
            <person name="Lal K."/>
            <person name="Jena J.K."/>
        </authorList>
    </citation>
    <scope>NUCLEOTIDE SEQUENCE [LARGE SCALE GENOMIC DNA]</scope>
    <source>
        <strain evidence="1">CM1030</strain>
        <tissue evidence="1">Blood</tissue>
    </source>
</reference>
<organism evidence="1 2">
    <name type="scientific">Cirrhinus mrigala</name>
    <name type="common">Mrigala</name>
    <dbReference type="NCBI Taxonomy" id="683832"/>
    <lineage>
        <taxon>Eukaryota</taxon>
        <taxon>Metazoa</taxon>
        <taxon>Chordata</taxon>
        <taxon>Craniata</taxon>
        <taxon>Vertebrata</taxon>
        <taxon>Euteleostomi</taxon>
        <taxon>Actinopterygii</taxon>
        <taxon>Neopterygii</taxon>
        <taxon>Teleostei</taxon>
        <taxon>Ostariophysi</taxon>
        <taxon>Cypriniformes</taxon>
        <taxon>Cyprinidae</taxon>
        <taxon>Labeoninae</taxon>
        <taxon>Labeonini</taxon>
        <taxon>Cirrhinus</taxon>
    </lineage>
</organism>
<dbReference type="EMBL" id="JAMKFB020000004">
    <property type="protein sequence ID" value="KAL0196603.1"/>
    <property type="molecule type" value="Genomic_DNA"/>
</dbReference>
<dbReference type="InterPro" id="IPR035992">
    <property type="entry name" value="Ricin_B-like_lectins"/>
</dbReference>
<comment type="caution">
    <text evidence="1">The sequence shown here is derived from an EMBL/GenBank/DDBJ whole genome shotgun (WGS) entry which is preliminary data.</text>
</comment>
<dbReference type="Proteomes" id="UP001529510">
    <property type="component" value="Unassembled WGS sequence"/>
</dbReference>
<dbReference type="PANTHER" id="PTHR11818">
    <property type="entry name" value="BETA/GAMMA CRYSTALLIN"/>
    <property type="match status" value="1"/>
</dbReference>
<evidence type="ECO:0008006" key="3">
    <source>
        <dbReference type="Google" id="ProtNLM"/>
    </source>
</evidence>
<dbReference type="PANTHER" id="PTHR11818:SF2">
    <property type="entry name" value="BETA_GAMMA CRYSTALLIN DOMAIN-CONTAINING PROTEIN 1"/>
    <property type="match status" value="1"/>
</dbReference>
<gene>
    <name evidence="1" type="ORF">M9458_010175</name>
</gene>
<evidence type="ECO:0000313" key="2">
    <source>
        <dbReference type="Proteomes" id="UP001529510"/>
    </source>
</evidence>
<name>A0ABD0RE14_CIRMR</name>
<proteinExistence type="predicted"/>
<keyword evidence="2" id="KW-1185">Reference proteome</keyword>
<dbReference type="Gene3D" id="2.80.10.50">
    <property type="match status" value="1"/>
</dbReference>
<evidence type="ECO:0000313" key="1">
    <source>
        <dbReference type="EMBL" id="KAL0196603.1"/>
    </source>
</evidence>
<protein>
    <recommendedName>
        <fullName evidence="3">Ricin B lectin domain-containing protein</fullName>
    </recommendedName>
</protein>